<dbReference type="PANTHER" id="PTHR19961:SF18">
    <property type="entry name" value="FI19014P1"/>
    <property type="match status" value="1"/>
</dbReference>
<dbReference type="SUPFAM" id="SSF47576">
    <property type="entry name" value="Calponin-homology domain, CH-domain"/>
    <property type="match status" value="1"/>
</dbReference>
<dbReference type="InterPro" id="IPR039959">
    <property type="entry name" value="Fimbrin/Plastin"/>
</dbReference>
<sequence length="209" mass="23426">MQEPESSRAHGGLEPLDNKIQRNGRRVVNSPSNKGCYILNEATKISDSRFENTEYRTKFSKLRKFMEKLENCNYAVELGKQLKFSLVGIAGQDLNDGNATLTLALIWQLMRAYTLSVLTQLANTGSPIVEKEIVTWDPSIADARVVIDLLDAIKPGTIHYEFVKEGGSEEMGKNDSQVEHHKLVNLIDIQNASHARQAEMAHKLSTANW</sequence>
<feature type="region of interest" description="Disordered" evidence="3">
    <location>
        <begin position="1"/>
        <end position="28"/>
    </location>
</feature>
<dbReference type="PANTHER" id="PTHR19961">
    <property type="entry name" value="FIMBRIN/PLASTIN"/>
    <property type="match status" value="1"/>
</dbReference>
<dbReference type="GO" id="GO:0032432">
    <property type="term" value="C:actin filament bundle"/>
    <property type="evidence" value="ECO:0007669"/>
    <property type="project" value="TreeGrafter"/>
</dbReference>
<dbReference type="GO" id="GO:0051017">
    <property type="term" value="P:actin filament bundle assembly"/>
    <property type="evidence" value="ECO:0007669"/>
    <property type="project" value="InterPro"/>
</dbReference>
<dbReference type="GO" id="GO:0051639">
    <property type="term" value="P:actin filament network formation"/>
    <property type="evidence" value="ECO:0007669"/>
    <property type="project" value="TreeGrafter"/>
</dbReference>
<dbReference type="Gene3D" id="1.10.418.10">
    <property type="entry name" value="Calponin-like domain"/>
    <property type="match status" value="2"/>
</dbReference>
<keyword evidence="2" id="KW-0009">Actin-binding</keyword>
<dbReference type="EMBL" id="OB798745">
    <property type="protein sequence ID" value="CAD7435015.1"/>
    <property type="molecule type" value="Genomic_DNA"/>
</dbReference>
<dbReference type="Pfam" id="PF00307">
    <property type="entry name" value="CH"/>
    <property type="match status" value="1"/>
</dbReference>
<protein>
    <recommendedName>
        <fullName evidence="4">Calponin-homology (CH) domain-containing protein</fullName>
    </recommendedName>
</protein>
<dbReference type="InterPro" id="IPR001589">
    <property type="entry name" value="Actinin_actin-bd_CS"/>
</dbReference>
<gene>
    <name evidence="5" type="ORF">TMSB3V08_LOCUS11665</name>
</gene>
<dbReference type="PROSITE" id="PS00020">
    <property type="entry name" value="ACTININ_2"/>
    <property type="match status" value="1"/>
</dbReference>
<name>A0A7R9HU47_9NEOP</name>
<feature type="domain" description="Calponin-homology (CH)" evidence="4">
    <location>
        <begin position="61"/>
        <end position="113"/>
    </location>
</feature>
<dbReference type="GO" id="GO:0005737">
    <property type="term" value="C:cytoplasm"/>
    <property type="evidence" value="ECO:0007669"/>
    <property type="project" value="TreeGrafter"/>
</dbReference>
<dbReference type="InterPro" id="IPR036872">
    <property type="entry name" value="CH_dom_sf"/>
</dbReference>
<dbReference type="InterPro" id="IPR001715">
    <property type="entry name" value="CH_dom"/>
</dbReference>
<evidence type="ECO:0000256" key="2">
    <source>
        <dbReference type="ARBA" id="ARBA00023203"/>
    </source>
</evidence>
<keyword evidence="1" id="KW-0677">Repeat</keyword>
<dbReference type="GO" id="GO:0005884">
    <property type="term" value="C:actin filament"/>
    <property type="evidence" value="ECO:0007669"/>
    <property type="project" value="TreeGrafter"/>
</dbReference>
<organism evidence="5">
    <name type="scientific">Timema monikensis</name>
    <dbReference type="NCBI Taxonomy" id="170555"/>
    <lineage>
        <taxon>Eukaryota</taxon>
        <taxon>Metazoa</taxon>
        <taxon>Ecdysozoa</taxon>
        <taxon>Arthropoda</taxon>
        <taxon>Hexapoda</taxon>
        <taxon>Insecta</taxon>
        <taxon>Pterygota</taxon>
        <taxon>Neoptera</taxon>
        <taxon>Polyneoptera</taxon>
        <taxon>Phasmatodea</taxon>
        <taxon>Timematodea</taxon>
        <taxon>Timematoidea</taxon>
        <taxon>Timematidae</taxon>
        <taxon>Timema</taxon>
    </lineage>
</organism>
<accession>A0A7R9HU47</accession>
<proteinExistence type="predicted"/>
<reference evidence="5" key="1">
    <citation type="submission" date="2020-11" db="EMBL/GenBank/DDBJ databases">
        <authorList>
            <person name="Tran Van P."/>
        </authorList>
    </citation>
    <scope>NUCLEOTIDE SEQUENCE</scope>
</reference>
<evidence type="ECO:0000256" key="3">
    <source>
        <dbReference type="SAM" id="MobiDB-lite"/>
    </source>
</evidence>
<evidence type="ECO:0000256" key="1">
    <source>
        <dbReference type="ARBA" id="ARBA00022737"/>
    </source>
</evidence>
<dbReference type="AlphaFoldDB" id="A0A7R9HU47"/>
<dbReference type="GO" id="GO:0051015">
    <property type="term" value="F:actin filament binding"/>
    <property type="evidence" value="ECO:0007669"/>
    <property type="project" value="InterPro"/>
</dbReference>
<evidence type="ECO:0000259" key="4">
    <source>
        <dbReference type="Pfam" id="PF00307"/>
    </source>
</evidence>
<evidence type="ECO:0000313" key="5">
    <source>
        <dbReference type="EMBL" id="CAD7435015.1"/>
    </source>
</evidence>